<dbReference type="SUPFAM" id="SSF81653">
    <property type="entry name" value="Calcium ATPase, transduction domain A"/>
    <property type="match status" value="1"/>
</dbReference>
<dbReference type="InterPro" id="IPR008250">
    <property type="entry name" value="ATPase_P-typ_transduc_dom_A_sf"/>
</dbReference>
<feature type="non-terminal residue" evidence="2">
    <location>
        <position position="114"/>
    </location>
</feature>
<dbReference type="PANTHER" id="PTHR24092">
    <property type="entry name" value="PROBABLE PHOSPHOLIPID-TRANSPORTING ATPASE"/>
    <property type="match status" value="1"/>
</dbReference>
<dbReference type="Gene3D" id="2.70.150.10">
    <property type="entry name" value="Calcium-transporting ATPase, cytoplasmic transduction domain A"/>
    <property type="match status" value="1"/>
</dbReference>
<dbReference type="InterPro" id="IPR059000">
    <property type="entry name" value="ATPase_P-type_domA"/>
</dbReference>
<accession>A0A430QTG9</accession>
<dbReference type="EMBL" id="QMKO01000826">
    <property type="protein sequence ID" value="RTG90988.1"/>
    <property type="molecule type" value="Genomic_DNA"/>
</dbReference>
<organism evidence="2 3">
    <name type="scientific">Schistosoma bovis</name>
    <name type="common">Blood fluke</name>
    <dbReference type="NCBI Taxonomy" id="6184"/>
    <lineage>
        <taxon>Eukaryota</taxon>
        <taxon>Metazoa</taxon>
        <taxon>Spiralia</taxon>
        <taxon>Lophotrochozoa</taxon>
        <taxon>Platyhelminthes</taxon>
        <taxon>Trematoda</taxon>
        <taxon>Digenea</taxon>
        <taxon>Strigeidida</taxon>
        <taxon>Schistosomatoidea</taxon>
        <taxon>Schistosomatidae</taxon>
        <taxon>Schistosoma</taxon>
    </lineage>
</organism>
<reference evidence="2 3" key="1">
    <citation type="journal article" date="2019" name="PLoS Pathog.">
        <title>Genome sequence of the bovine parasite Schistosoma bovis Tanzania.</title>
        <authorList>
            <person name="Oey H."/>
            <person name="Zakrzewski M."/>
            <person name="Gobert G."/>
            <person name="Gravermann K."/>
            <person name="Stoye J."/>
            <person name="Jones M."/>
            <person name="Mcmanus D."/>
            <person name="Krause L."/>
        </authorList>
    </citation>
    <scope>NUCLEOTIDE SEQUENCE [LARGE SCALE GENOMIC DNA]</scope>
    <source>
        <strain evidence="2 3">TAN1997</strain>
    </source>
</reference>
<name>A0A430QTG9_SCHBO</name>
<protein>
    <recommendedName>
        <fullName evidence="1">P-type ATPase A domain-containing protein</fullName>
    </recommendedName>
</protein>
<proteinExistence type="predicted"/>
<evidence type="ECO:0000259" key="1">
    <source>
        <dbReference type="Pfam" id="PF00122"/>
    </source>
</evidence>
<keyword evidence="3" id="KW-1185">Reference proteome</keyword>
<evidence type="ECO:0000313" key="3">
    <source>
        <dbReference type="Proteomes" id="UP000290809"/>
    </source>
</evidence>
<comment type="caution">
    <text evidence="2">The sequence shown here is derived from an EMBL/GenBank/DDBJ whole genome shotgun (WGS) entry which is preliminary data.</text>
</comment>
<dbReference type="GO" id="GO:0045332">
    <property type="term" value="P:phospholipid translocation"/>
    <property type="evidence" value="ECO:0007669"/>
    <property type="project" value="TreeGrafter"/>
</dbReference>
<dbReference type="AlphaFoldDB" id="A0A430QTG9"/>
<feature type="non-terminal residue" evidence="2">
    <location>
        <position position="1"/>
    </location>
</feature>
<evidence type="ECO:0000313" key="2">
    <source>
        <dbReference type="EMBL" id="RTG90988.1"/>
    </source>
</evidence>
<dbReference type="GO" id="GO:0140326">
    <property type="term" value="F:ATPase-coupled intramembrane lipid transporter activity"/>
    <property type="evidence" value="ECO:0007669"/>
    <property type="project" value="TreeGrafter"/>
</dbReference>
<dbReference type="Pfam" id="PF00122">
    <property type="entry name" value="E1-E2_ATPase"/>
    <property type="match status" value="1"/>
</dbReference>
<dbReference type="Proteomes" id="UP000290809">
    <property type="component" value="Unassembled WGS sequence"/>
</dbReference>
<sequence>EKQYIIDQWQYLRPGDFVRLHTNDIIPADILLLATSNSTGICHIETSNLDGESNLKQREIISNLLNKCHFICSTMIFFSSILPEIRIPIHKNNMLLRGCVLRNTDYVIGIVIYA</sequence>
<feature type="domain" description="P-type ATPase A" evidence="1">
    <location>
        <begin position="10"/>
        <end position="104"/>
    </location>
</feature>
<dbReference type="STRING" id="6184.A0A430QTG9"/>
<gene>
    <name evidence="2" type="ORF">DC041_0002529</name>
</gene>
<dbReference type="GO" id="GO:0005886">
    <property type="term" value="C:plasma membrane"/>
    <property type="evidence" value="ECO:0007669"/>
    <property type="project" value="TreeGrafter"/>
</dbReference>
<dbReference type="PANTHER" id="PTHR24092:SF218">
    <property type="entry name" value="PHOSPHOLIPID-TRANSPORTING ATPASE"/>
    <property type="match status" value="1"/>
</dbReference>